<evidence type="ECO:0000256" key="1">
    <source>
        <dbReference type="SAM" id="Phobius"/>
    </source>
</evidence>
<keyword evidence="1" id="KW-0812">Transmembrane</keyword>
<feature type="transmembrane region" description="Helical" evidence="1">
    <location>
        <begin position="26"/>
        <end position="49"/>
    </location>
</feature>
<accession>A0A810KVZ0</accession>
<proteinExistence type="predicted"/>
<protein>
    <recommendedName>
        <fullName evidence="4">Mce-associated membrane protein</fullName>
    </recommendedName>
</protein>
<dbReference type="AlphaFoldDB" id="A0A810KVZ0"/>
<keyword evidence="1" id="KW-1133">Transmembrane helix</keyword>
<dbReference type="EMBL" id="AP023354">
    <property type="protein sequence ID" value="BCJ26486.1"/>
    <property type="molecule type" value="Genomic_DNA"/>
</dbReference>
<dbReference type="Proteomes" id="UP000680750">
    <property type="component" value="Chromosome"/>
</dbReference>
<name>A0A810KVZ0_9ACTN</name>
<sequence length="176" mass="19286">MTPSPTAAPAATRPVKPPLRRTPLTLLLFLLAGFASLVAVLAAAIVIYIGQDAYKAGHQTSPTSAVRAYLDATLNDHNADLAGSYTCANQRIHQQTTELIRRIEAALHDHPDAEIKYRWSRVRRTDDSEARTTVKADVYASTIIKDAVSTSPEQTWRFSMRNESGWKVCGLAIPAN</sequence>
<organism evidence="2 3">
    <name type="scientific">Actinocatenispora sera</name>
    <dbReference type="NCBI Taxonomy" id="390989"/>
    <lineage>
        <taxon>Bacteria</taxon>
        <taxon>Bacillati</taxon>
        <taxon>Actinomycetota</taxon>
        <taxon>Actinomycetes</taxon>
        <taxon>Micromonosporales</taxon>
        <taxon>Micromonosporaceae</taxon>
        <taxon>Actinocatenispora</taxon>
    </lineage>
</organism>
<keyword evidence="1" id="KW-0472">Membrane</keyword>
<evidence type="ECO:0000313" key="3">
    <source>
        <dbReference type="Proteomes" id="UP000680750"/>
    </source>
</evidence>
<evidence type="ECO:0008006" key="4">
    <source>
        <dbReference type="Google" id="ProtNLM"/>
    </source>
</evidence>
<dbReference type="KEGG" id="aser:Asera_05940"/>
<keyword evidence="3" id="KW-1185">Reference proteome</keyword>
<dbReference type="OrthoDB" id="5195835at2"/>
<evidence type="ECO:0000313" key="2">
    <source>
        <dbReference type="EMBL" id="BCJ26486.1"/>
    </source>
</evidence>
<reference evidence="2" key="1">
    <citation type="submission" date="2020-08" db="EMBL/GenBank/DDBJ databases">
        <title>Whole genome shotgun sequence of Actinocatenispora sera NBRC 101916.</title>
        <authorList>
            <person name="Komaki H."/>
            <person name="Tamura T."/>
        </authorList>
    </citation>
    <scope>NUCLEOTIDE SEQUENCE</scope>
    <source>
        <strain evidence="2">NBRC 101916</strain>
    </source>
</reference>
<gene>
    <name evidence="2" type="ORF">Asera_05940</name>
</gene>
<dbReference type="RefSeq" id="WP_030446952.1">
    <property type="nucleotide sequence ID" value="NZ_AP023354.1"/>
</dbReference>